<dbReference type="PRINTS" id="PR00080">
    <property type="entry name" value="SDRFAMILY"/>
</dbReference>
<gene>
    <name evidence="5" type="ORF">H6G03_08200</name>
</gene>
<dbReference type="Proteomes" id="UP000641646">
    <property type="component" value="Unassembled WGS sequence"/>
</dbReference>
<dbReference type="Pfam" id="PF00106">
    <property type="entry name" value="adh_short"/>
    <property type="match status" value="1"/>
</dbReference>
<dbReference type="PANTHER" id="PTHR44196">
    <property type="entry name" value="DEHYDROGENASE/REDUCTASE SDR FAMILY MEMBER 7B"/>
    <property type="match status" value="1"/>
</dbReference>
<comment type="similarity">
    <text evidence="1 3">Belongs to the short-chain dehydrogenases/reductases (SDR) family.</text>
</comment>
<proteinExistence type="inferred from homology"/>
<evidence type="ECO:0000313" key="6">
    <source>
        <dbReference type="Proteomes" id="UP000641646"/>
    </source>
</evidence>
<evidence type="ECO:0000313" key="5">
    <source>
        <dbReference type="EMBL" id="MBD2181081.1"/>
    </source>
</evidence>
<dbReference type="PANTHER" id="PTHR44196:SF1">
    <property type="entry name" value="DEHYDROGENASE_REDUCTASE SDR FAMILY MEMBER 7B"/>
    <property type="match status" value="1"/>
</dbReference>
<dbReference type="InterPro" id="IPR002347">
    <property type="entry name" value="SDR_fam"/>
</dbReference>
<organism evidence="5 6">
    <name type="scientific">Aerosakkonema funiforme FACHB-1375</name>
    <dbReference type="NCBI Taxonomy" id="2949571"/>
    <lineage>
        <taxon>Bacteria</taxon>
        <taxon>Bacillati</taxon>
        <taxon>Cyanobacteriota</taxon>
        <taxon>Cyanophyceae</taxon>
        <taxon>Oscillatoriophycideae</taxon>
        <taxon>Aerosakkonematales</taxon>
        <taxon>Aerosakkonemataceae</taxon>
        <taxon>Aerosakkonema</taxon>
    </lineage>
</organism>
<dbReference type="EMBL" id="JACJPW010000016">
    <property type="protein sequence ID" value="MBD2181081.1"/>
    <property type="molecule type" value="Genomic_DNA"/>
</dbReference>
<reference evidence="5" key="2">
    <citation type="submission" date="2020-08" db="EMBL/GenBank/DDBJ databases">
        <authorList>
            <person name="Chen M."/>
            <person name="Teng W."/>
            <person name="Zhao L."/>
            <person name="Hu C."/>
            <person name="Zhou Y."/>
            <person name="Han B."/>
            <person name="Song L."/>
            <person name="Shu W."/>
        </authorList>
    </citation>
    <scope>NUCLEOTIDE SEQUENCE</scope>
    <source>
        <strain evidence="5">FACHB-1375</strain>
    </source>
</reference>
<sequence>MSANTPLSEQVVLITGASAGIGAALAQVLAKKFPGIRLVLAARNRAKLDTTATYCSKAGAEVLVVPTDMSSIEQVDALARAAILRFGRVDALVNNAGYGQMGPLELIPSASARRQFEVNLLGPLALSRALIPGMRDRGGGRIINISSLGGRLAFPFGGIYSSSKFALEGLSDALRMELEPFNIKVSVIEPGPVTTDFFDVVAQGVEETVPDPEQTPYRAAFKKLEGLQEQTSSRAWTSERVAEVIVRSLTDPRPRPRYIAATGGEFLLFIMTKVLPTWAVDRFWQRFYGIDLVAREWQEQMKNKN</sequence>
<comment type="caution">
    <text evidence="5">The sequence shown here is derived from an EMBL/GenBank/DDBJ whole genome shotgun (WGS) entry which is preliminary data.</text>
</comment>
<name>A0A926VC09_9CYAN</name>
<dbReference type="InterPro" id="IPR036291">
    <property type="entry name" value="NAD(P)-bd_dom_sf"/>
</dbReference>
<dbReference type="InterPro" id="IPR057326">
    <property type="entry name" value="KR_dom"/>
</dbReference>
<dbReference type="SUPFAM" id="SSF51735">
    <property type="entry name" value="NAD(P)-binding Rossmann-fold domains"/>
    <property type="match status" value="1"/>
</dbReference>
<dbReference type="RefSeq" id="WP_190463848.1">
    <property type="nucleotide sequence ID" value="NZ_JACJPW010000016.1"/>
</dbReference>
<feature type="domain" description="Ketoreductase" evidence="4">
    <location>
        <begin position="10"/>
        <end position="181"/>
    </location>
</feature>
<dbReference type="InterPro" id="IPR020904">
    <property type="entry name" value="Sc_DH/Rdtase_CS"/>
</dbReference>
<dbReference type="PRINTS" id="PR00081">
    <property type="entry name" value="GDHRDH"/>
</dbReference>
<evidence type="ECO:0000256" key="3">
    <source>
        <dbReference type="RuleBase" id="RU000363"/>
    </source>
</evidence>
<dbReference type="GO" id="GO:0016491">
    <property type="term" value="F:oxidoreductase activity"/>
    <property type="evidence" value="ECO:0007669"/>
    <property type="project" value="UniProtKB-KW"/>
</dbReference>
<reference evidence="5" key="1">
    <citation type="journal article" date="2015" name="ISME J.">
        <title>Draft Genome Sequence of Streptomyces incarnatus NRRL8089, which Produces the Nucleoside Antibiotic Sinefungin.</title>
        <authorList>
            <person name="Oshima K."/>
            <person name="Hattori M."/>
            <person name="Shimizu H."/>
            <person name="Fukuda K."/>
            <person name="Nemoto M."/>
            <person name="Inagaki K."/>
            <person name="Tamura T."/>
        </authorList>
    </citation>
    <scope>NUCLEOTIDE SEQUENCE</scope>
    <source>
        <strain evidence="5">FACHB-1375</strain>
    </source>
</reference>
<dbReference type="PROSITE" id="PS00061">
    <property type="entry name" value="ADH_SHORT"/>
    <property type="match status" value="1"/>
</dbReference>
<accession>A0A926VC09</accession>
<evidence type="ECO:0000259" key="4">
    <source>
        <dbReference type="SMART" id="SM00822"/>
    </source>
</evidence>
<evidence type="ECO:0000256" key="1">
    <source>
        <dbReference type="ARBA" id="ARBA00006484"/>
    </source>
</evidence>
<dbReference type="GO" id="GO:0016020">
    <property type="term" value="C:membrane"/>
    <property type="evidence" value="ECO:0007669"/>
    <property type="project" value="TreeGrafter"/>
</dbReference>
<keyword evidence="2" id="KW-0560">Oxidoreductase</keyword>
<keyword evidence="6" id="KW-1185">Reference proteome</keyword>
<evidence type="ECO:0000256" key="2">
    <source>
        <dbReference type="ARBA" id="ARBA00023002"/>
    </source>
</evidence>
<dbReference type="AlphaFoldDB" id="A0A926VC09"/>
<dbReference type="CDD" id="cd05374">
    <property type="entry name" value="17beta-HSD-like_SDR_c"/>
    <property type="match status" value="1"/>
</dbReference>
<protein>
    <submittedName>
        <fullName evidence="5">SDR family oxidoreductase</fullName>
    </submittedName>
</protein>
<dbReference type="SMART" id="SM00822">
    <property type="entry name" value="PKS_KR"/>
    <property type="match status" value="1"/>
</dbReference>
<dbReference type="Gene3D" id="3.40.50.720">
    <property type="entry name" value="NAD(P)-binding Rossmann-like Domain"/>
    <property type="match status" value="1"/>
</dbReference>